<dbReference type="InterPro" id="IPR001482">
    <property type="entry name" value="T2SS/T4SS_dom"/>
</dbReference>
<comment type="similarity">
    <text evidence="1">Belongs to the GSP E family.</text>
</comment>
<dbReference type="SUPFAM" id="SSF52540">
    <property type="entry name" value="P-loop containing nucleoside triphosphate hydrolases"/>
    <property type="match status" value="1"/>
</dbReference>
<dbReference type="AlphaFoldDB" id="A0A2T4MX61"/>
<reference evidence="5 6" key="1">
    <citation type="submission" date="2018-03" db="EMBL/GenBank/DDBJ databases">
        <title>Aeromonas veronii whole genome sequencing and analysis.</title>
        <authorList>
            <person name="Xie H."/>
            <person name="Liu T."/>
            <person name="Wang K."/>
        </authorList>
    </citation>
    <scope>NUCLEOTIDE SEQUENCE [LARGE SCALE GENOMIC DNA]</scope>
    <source>
        <strain evidence="5 6">XH.VA.1</strain>
    </source>
</reference>
<dbReference type="SUPFAM" id="SSF160246">
    <property type="entry name" value="EspE N-terminal domain-like"/>
    <property type="match status" value="1"/>
</dbReference>
<keyword evidence="3" id="KW-0067">ATP-binding</keyword>
<dbReference type="InterPro" id="IPR037257">
    <property type="entry name" value="T2SS_E_N_sf"/>
</dbReference>
<evidence type="ECO:0000256" key="3">
    <source>
        <dbReference type="ARBA" id="ARBA00022840"/>
    </source>
</evidence>
<dbReference type="SMART" id="SM00382">
    <property type="entry name" value="AAA"/>
    <property type="match status" value="1"/>
</dbReference>
<dbReference type="GO" id="GO:0005886">
    <property type="term" value="C:plasma membrane"/>
    <property type="evidence" value="ECO:0007669"/>
    <property type="project" value="TreeGrafter"/>
</dbReference>
<dbReference type="Gene3D" id="3.30.450.90">
    <property type="match status" value="1"/>
</dbReference>
<dbReference type="InterPro" id="IPR027417">
    <property type="entry name" value="P-loop_NTPase"/>
</dbReference>
<keyword evidence="2" id="KW-0547">Nucleotide-binding</keyword>
<comment type="caution">
    <text evidence="5">The sequence shown here is derived from an EMBL/GenBank/DDBJ whole genome shotgun (WGS) entry which is preliminary data.</text>
</comment>
<dbReference type="CDD" id="cd01129">
    <property type="entry name" value="PulE-GspE-like"/>
    <property type="match status" value="1"/>
</dbReference>
<gene>
    <name evidence="5" type="ORF">DAA48_22390</name>
</gene>
<dbReference type="PANTHER" id="PTHR30258:SF3">
    <property type="entry name" value="SLL1921 PROTEIN"/>
    <property type="match status" value="1"/>
</dbReference>
<dbReference type="PANTHER" id="PTHR30258">
    <property type="entry name" value="TYPE II SECRETION SYSTEM PROTEIN GSPE-RELATED"/>
    <property type="match status" value="1"/>
</dbReference>
<dbReference type="GO" id="GO:0016887">
    <property type="term" value="F:ATP hydrolysis activity"/>
    <property type="evidence" value="ECO:0007669"/>
    <property type="project" value="TreeGrafter"/>
</dbReference>
<evidence type="ECO:0000259" key="4">
    <source>
        <dbReference type="PROSITE" id="PS00662"/>
    </source>
</evidence>
<dbReference type="PROSITE" id="PS00662">
    <property type="entry name" value="T2SP_E"/>
    <property type="match status" value="1"/>
</dbReference>
<name>A0A2T4MX61_AERVE</name>
<dbReference type="Pfam" id="PF00437">
    <property type="entry name" value="T2SSE"/>
    <property type="match status" value="1"/>
</dbReference>
<feature type="domain" description="Bacterial type II secretion system protein E" evidence="4">
    <location>
        <begin position="347"/>
        <end position="361"/>
    </location>
</feature>
<protein>
    <submittedName>
        <fullName evidence="5">Secretion system protein E</fullName>
    </submittedName>
</protein>
<evidence type="ECO:0000256" key="1">
    <source>
        <dbReference type="ARBA" id="ARBA00006611"/>
    </source>
</evidence>
<dbReference type="EMBL" id="PZKL01000045">
    <property type="protein sequence ID" value="PTH79183.1"/>
    <property type="molecule type" value="Genomic_DNA"/>
</dbReference>
<evidence type="ECO:0000313" key="6">
    <source>
        <dbReference type="Proteomes" id="UP000241986"/>
    </source>
</evidence>
<dbReference type="RefSeq" id="WP_107684828.1">
    <property type="nucleotide sequence ID" value="NZ_PZKL01000045.1"/>
</dbReference>
<evidence type="ECO:0000313" key="5">
    <source>
        <dbReference type="EMBL" id="PTH79183.1"/>
    </source>
</evidence>
<dbReference type="GO" id="GO:0005524">
    <property type="term" value="F:ATP binding"/>
    <property type="evidence" value="ECO:0007669"/>
    <property type="project" value="UniProtKB-KW"/>
</dbReference>
<proteinExistence type="inferred from homology"/>
<evidence type="ECO:0000256" key="2">
    <source>
        <dbReference type="ARBA" id="ARBA00022741"/>
    </source>
</evidence>
<sequence>MTDYVHTSKSRDDLLEEYLIKKNHVKLDAIRAARMEQEITGDSLGTILVRNGFLRHDVYIEAILLVTDKSLADEGIILPHVPSELLRELKVKIAAQTIEAVYVSTLRDQDEVKYRLEPFFKGRKIIFTDASAESIDSYLEQVETINDSESSVLEKMIRKAITSGVSDIHIQPRQSSYTVFFRHLGVRHIFKEGDLDEYLQLAARIKDRSRMDLAERRIPQDGGFSIEHDGRLVDLRVAAVPTLGGEVIVIRILDPVNANRKLDDLGITKLENWRKGSSRLNGLCLICGATGSGKTTTLNGTIRELDRFGKAIYTAEDPVEYNIPYISQVNINESVGLDFSRALRAFMRADPDIIVLGEIRDANTARNAIKAAETGHLVMATMHTNSILGAVNRFRDLGVPEHELRDVLRTVLSQSLIRTICKECHGEDADCPHCMGTGYSGRTIISECHYFSNSEEVSDTFSSRKIIWETIIEDAYNKLKQGITDMKELYRVFGAEINDLINKKEKEEKLKEGQK</sequence>
<dbReference type="InterPro" id="IPR003593">
    <property type="entry name" value="AAA+_ATPase"/>
</dbReference>
<accession>A0A2T4MX61</accession>
<dbReference type="Proteomes" id="UP000241986">
    <property type="component" value="Unassembled WGS sequence"/>
</dbReference>
<organism evidence="5 6">
    <name type="scientific">Aeromonas veronii</name>
    <dbReference type="NCBI Taxonomy" id="654"/>
    <lineage>
        <taxon>Bacteria</taxon>
        <taxon>Pseudomonadati</taxon>
        <taxon>Pseudomonadota</taxon>
        <taxon>Gammaproteobacteria</taxon>
        <taxon>Aeromonadales</taxon>
        <taxon>Aeromonadaceae</taxon>
        <taxon>Aeromonas</taxon>
    </lineage>
</organism>
<dbReference type="Gene3D" id="3.40.50.300">
    <property type="entry name" value="P-loop containing nucleotide triphosphate hydrolases"/>
    <property type="match status" value="1"/>
</dbReference>